<gene>
    <name evidence="2" type="ORF">UFOPK2143_01911</name>
</gene>
<feature type="compositionally biased region" description="Polar residues" evidence="1">
    <location>
        <begin position="171"/>
        <end position="183"/>
    </location>
</feature>
<name>A0A6J6LJW9_9ZZZZ</name>
<proteinExistence type="predicted"/>
<dbReference type="AlphaFoldDB" id="A0A6J6LJW9"/>
<protein>
    <submittedName>
        <fullName evidence="2">Unannotated protein</fullName>
    </submittedName>
</protein>
<sequence>MNRSRLVEWCLRLPGRYRRVDALLSVGRIQPQASTISVRRHVHQSPTTMCRDSLTSSTSGGLLSRPTIKVLAPAACTPTWLEQAKRREQSTLFGQRATWSKPVHLRTISCLDTRKVARQRSSLAKWPRLTHLSCNCLALLLPRPQVCSFHSFKPTRTPQRERFSVPMQSCRGPTSLGTTKQPS</sequence>
<organism evidence="2">
    <name type="scientific">freshwater metagenome</name>
    <dbReference type="NCBI Taxonomy" id="449393"/>
    <lineage>
        <taxon>unclassified sequences</taxon>
        <taxon>metagenomes</taxon>
        <taxon>ecological metagenomes</taxon>
    </lineage>
</organism>
<accession>A0A6J6LJW9</accession>
<evidence type="ECO:0000313" key="2">
    <source>
        <dbReference type="EMBL" id="CAB4662012.1"/>
    </source>
</evidence>
<feature type="region of interest" description="Disordered" evidence="1">
    <location>
        <begin position="158"/>
        <end position="183"/>
    </location>
</feature>
<dbReference type="EMBL" id="CAEZVV010000225">
    <property type="protein sequence ID" value="CAB4662012.1"/>
    <property type="molecule type" value="Genomic_DNA"/>
</dbReference>
<evidence type="ECO:0000256" key="1">
    <source>
        <dbReference type="SAM" id="MobiDB-lite"/>
    </source>
</evidence>
<reference evidence="2" key="1">
    <citation type="submission" date="2020-05" db="EMBL/GenBank/DDBJ databases">
        <authorList>
            <person name="Chiriac C."/>
            <person name="Salcher M."/>
            <person name="Ghai R."/>
            <person name="Kavagutti S V."/>
        </authorList>
    </citation>
    <scope>NUCLEOTIDE SEQUENCE</scope>
</reference>